<protein>
    <submittedName>
        <fullName evidence="1">Uncharacterized protein</fullName>
    </submittedName>
</protein>
<evidence type="ECO:0000313" key="1">
    <source>
        <dbReference type="EMBL" id="KII67766.1"/>
    </source>
</evidence>
<proteinExistence type="predicted"/>
<sequence length="164" mass="18454">MDDDTLKHNQCESIYVQFATMLDQLIDFVKSDALIEGKPLPKPDHEELALCIYDHLLILADCFNEKLCDHLNIAQSFSALINARASFSVKEYLGSAISKDLQKQHTETISSASFNCNITAPIPKYDAPVVTIMGLYSSKCFKDFKKFDKDHKALGFILANMMLI</sequence>
<gene>
    <name evidence="1" type="ORF">RF11_00332</name>
</gene>
<name>A0A0C2MKN0_THEKT</name>
<comment type="caution">
    <text evidence="1">The sequence shown here is derived from an EMBL/GenBank/DDBJ whole genome shotgun (WGS) entry which is preliminary data.</text>
</comment>
<dbReference type="AlphaFoldDB" id="A0A0C2MKN0"/>
<dbReference type="EMBL" id="JWZT01003091">
    <property type="protein sequence ID" value="KII67766.1"/>
    <property type="molecule type" value="Genomic_DNA"/>
</dbReference>
<evidence type="ECO:0000313" key="2">
    <source>
        <dbReference type="Proteomes" id="UP000031668"/>
    </source>
</evidence>
<reference evidence="1 2" key="1">
    <citation type="journal article" date="2014" name="Genome Biol. Evol.">
        <title>The genome of the myxosporean Thelohanellus kitauei shows adaptations to nutrient acquisition within its fish host.</title>
        <authorList>
            <person name="Yang Y."/>
            <person name="Xiong J."/>
            <person name="Zhou Z."/>
            <person name="Huo F."/>
            <person name="Miao W."/>
            <person name="Ran C."/>
            <person name="Liu Y."/>
            <person name="Zhang J."/>
            <person name="Feng J."/>
            <person name="Wang M."/>
            <person name="Wang M."/>
            <person name="Wang L."/>
            <person name="Yao B."/>
        </authorList>
    </citation>
    <scope>NUCLEOTIDE SEQUENCE [LARGE SCALE GENOMIC DNA]</scope>
    <source>
        <strain evidence="1">Wuqing</strain>
    </source>
</reference>
<organism evidence="1 2">
    <name type="scientific">Thelohanellus kitauei</name>
    <name type="common">Myxosporean</name>
    <dbReference type="NCBI Taxonomy" id="669202"/>
    <lineage>
        <taxon>Eukaryota</taxon>
        <taxon>Metazoa</taxon>
        <taxon>Cnidaria</taxon>
        <taxon>Myxozoa</taxon>
        <taxon>Myxosporea</taxon>
        <taxon>Bivalvulida</taxon>
        <taxon>Platysporina</taxon>
        <taxon>Myxobolidae</taxon>
        <taxon>Thelohanellus</taxon>
    </lineage>
</organism>
<keyword evidence="2" id="KW-1185">Reference proteome</keyword>
<dbReference type="Proteomes" id="UP000031668">
    <property type="component" value="Unassembled WGS sequence"/>
</dbReference>
<accession>A0A0C2MKN0</accession>